<proteinExistence type="predicted"/>
<gene>
    <name evidence="1" type="ORF">OLEA9_A010232</name>
</gene>
<dbReference type="EMBL" id="CACTIH010007403">
    <property type="protein sequence ID" value="CAA3012501.1"/>
    <property type="molecule type" value="Genomic_DNA"/>
</dbReference>
<accession>A0A8S0U147</accession>
<name>A0A8S0U147_OLEEU</name>
<organism evidence="1 2">
    <name type="scientific">Olea europaea subsp. europaea</name>
    <dbReference type="NCBI Taxonomy" id="158383"/>
    <lineage>
        <taxon>Eukaryota</taxon>
        <taxon>Viridiplantae</taxon>
        <taxon>Streptophyta</taxon>
        <taxon>Embryophyta</taxon>
        <taxon>Tracheophyta</taxon>
        <taxon>Spermatophyta</taxon>
        <taxon>Magnoliopsida</taxon>
        <taxon>eudicotyledons</taxon>
        <taxon>Gunneridae</taxon>
        <taxon>Pentapetalae</taxon>
        <taxon>asterids</taxon>
        <taxon>lamiids</taxon>
        <taxon>Lamiales</taxon>
        <taxon>Oleaceae</taxon>
        <taxon>Oleeae</taxon>
        <taxon>Olea</taxon>
    </lineage>
</organism>
<dbReference type="Gramene" id="OE9A010232T1">
    <property type="protein sequence ID" value="OE9A010232C1"/>
    <property type="gene ID" value="OE9A010232"/>
</dbReference>
<sequence>VFNQEVDATIALAVLKPEPYTGDTQKVVEGEVTVSLVKFSHSWTLGVNISRGLKNKTSTWLITVKALSWS</sequence>
<reference evidence="1 2" key="1">
    <citation type="submission" date="2019-12" db="EMBL/GenBank/DDBJ databases">
        <authorList>
            <person name="Alioto T."/>
            <person name="Alioto T."/>
            <person name="Gomez Garrido J."/>
        </authorList>
    </citation>
    <scope>NUCLEOTIDE SEQUENCE [LARGE SCALE GENOMIC DNA]</scope>
</reference>
<evidence type="ECO:0000313" key="2">
    <source>
        <dbReference type="Proteomes" id="UP000594638"/>
    </source>
</evidence>
<feature type="non-terminal residue" evidence="1">
    <location>
        <position position="1"/>
    </location>
</feature>
<dbReference type="AlphaFoldDB" id="A0A8S0U147"/>
<dbReference type="Proteomes" id="UP000594638">
    <property type="component" value="Unassembled WGS sequence"/>
</dbReference>
<evidence type="ECO:0000313" key="1">
    <source>
        <dbReference type="EMBL" id="CAA3012501.1"/>
    </source>
</evidence>
<protein>
    <submittedName>
        <fullName evidence="1">Uncharacterized protein</fullName>
    </submittedName>
</protein>
<comment type="caution">
    <text evidence="1">The sequence shown here is derived from an EMBL/GenBank/DDBJ whole genome shotgun (WGS) entry which is preliminary data.</text>
</comment>
<keyword evidence="2" id="KW-1185">Reference proteome</keyword>